<keyword evidence="6" id="KW-0804">Transcription</keyword>
<evidence type="ECO:0000256" key="5">
    <source>
        <dbReference type="ARBA" id="ARBA00023159"/>
    </source>
</evidence>
<feature type="region of interest" description="Disordered" evidence="8">
    <location>
        <begin position="1"/>
        <end position="74"/>
    </location>
</feature>
<feature type="compositionally biased region" description="Low complexity" evidence="8">
    <location>
        <begin position="549"/>
        <end position="563"/>
    </location>
</feature>
<dbReference type="SUPFAM" id="SSF57959">
    <property type="entry name" value="Leucine zipper domain"/>
    <property type="match status" value="1"/>
</dbReference>
<feature type="compositionally biased region" description="Low complexity" evidence="8">
    <location>
        <begin position="803"/>
        <end position="816"/>
    </location>
</feature>
<dbReference type="EMBL" id="CAJHNH020000854">
    <property type="protein sequence ID" value="CAG5120207.1"/>
    <property type="molecule type" value="Genomic_DNA"/>
</dbReference>
<dbReference type="InterPro" id="IPR046347">
    <property type="entry name" value="bZIP_sf"/>
</dbReference>
<keyword evidence="5" id="KW-0010">Activator</keyword>
<dbReference type="OrthoDB" id="5984119at2759"/>
<proteinExistence type="inferred from homology"/>
<dbReference type="InterPro" id="IPR039250">
    <property type="entry name" value="CREBL2/REPTOR-BP"/>
</dbReference>
<organism evidence="10 11">
    <name type="scientific">Candidula unifasciata</name>
    <dbReference type="NCBI Taxonomy" id="100452"/>
    <lineage>
        <taxon>Eukaryota</taxon>
        <taxon>Metazoa</taxon>
        <taxon>Spiralia</taxon>
        <taxon>Lophotrochozoa</taxon>
        <taxon>Mollusca</taxon>
        <taxon>Gastropoda</taxon>
        <taxon>Heterobranchia</taxon>
        <taxon>Euthyneura</taxon>
        <taxon>Panpulmonata</taxon>
        <taxon>Eupulmonata</taxon>
        <taxon>Stylommatophora</taxon>
        <taxon>Helicina</taxon>
        <taxon>Helicoidea</taxon>
        <taxon>Geomitridae</taxon>
        <taxon>Candidula</taxon>
    </lineage>
</organism>
<evidence type="ECO:0000256" key="3">
    <source>
        <dbReference type="ARBA" id="ARBA00023015"/>
    </source>
</evidence>
<feature type="domain" description="BZIP" evidence="9">
    <location>
        <begin position="60"/>
        <end position="110"/>
    </location>
</feature>
<comment type="similarity">
    <text evidence="2">Belongs to the bZIP family. ATF subfamily.</text>
</comment>
<evidence type="ECO:0000256" key="1">
    <source>
        <dbReference type="ARBA" id="ARBA00004123"/>
    </source>
</evidence>
<evidence type="ECO:0000259" key="9">
    <source>
        <dbReference type="Pfam" id="PF07716"/>
    </source>
</evidence>
<dbReference type="GO" id="GO:0003700">
    <property type="term" value="F:DNA-binding transcription factor activity"/>
    <property type="evidence" value="ECO:0007669"/>
    <property type="project" value="InterPro"/>
</dbReference>
<feature type="region of interest" description="Disordered" evidence="8">
    <location>
        <begin position="687"/>
        <end position="738"/>
    </location>
</feature>
<feature type="compositionally biased region" description="Polar residues" evidence="8">
    <location>
        <begin position="494"/>
        <end position="507"/>
    </location>
</feature>
<keyword evidence="3" id="KW-0805">Transcription regulation</keyword>
<dbReference type="Proteomes" id="UP000678393">
    <property type="component" value="Unassembled WGS sequence"/>
</dbReference>
<feature type="compositionally biased region" description="Low complexity" evidence="8">
    <location>
        <begin position="161"/>
        <end position="172"/>
    </location>
</feature>
<dbReference type="PANTHER" id="PTHR21051">
    <property type="entry name" value="CAMP-RESPONSIVE ELEMENT-BINDING PROTEIN-LIKE 2"/>
    <property type="match status" value="1"/>
</dbReference>
<gene>
    <name evidence="10" type="ORF">CUNI_LOCUS5765</name>
</gene>
<keyword evidence="4" id="KW-0238">DNA-binding</keyword>
<feature type="compositionally biased region" description="Polar residues" evidence="8">
    <location>
        <begin position="297"/>
        <end position="312"/>
    </location>
</feature>
<feature type="compositionally biased region" description="Basic residues" evidence="8">
    <location>
        <begin position="44"/>
        <end position="56"/>
    </location>
</feature>
<keyword evidence="11" id="KW-1185">Reference proteome</keyword>
<evidence type="ECO:0000256" key="8">
    <source>
        <dbReference type="SAM" id="MobiDB-lite"/>
    </source>
</evidence>
<feature type="region of interest" description="Disordered" evidence="8">
    <location>
        <begin position="494"/>
        <end position="579"/>
    </location>
</feature>
<feature type="region of interest" description="Disordered" evidence="8">
    <location>
        <begin position="153"/>
        <end position="359"/>
    </location>
</feature>
<dbReference type="AlphaFoldDB" id="A0A8S3YSR1"/>
<protein>
    <recommendedName>
        <fullName evidence="9">BZIP domain-containing protein</fullName>
    </recommendedName>
</protein>
<dbReference type="PANTHER" id="PTHR21051:SF4">
    <property type="entry name" value="CAMP-RESPONSIVE ELEMENT-BINDING PROTEIN-LIKE 2"/>
    <property type="match status" value="1"/>
</dbReference>
<feature type="compositionally biased region" description="Polar residues" evidence="8">
    <location>
        <begin position="191"/>
        <end position="206"/>
    </location>
</feature>
<sequence length="854" mass="93449">MGSVKKKKKATKEGVTDLGNDKIPITKRSMSIGETSSGPSSRTTGKRPGKRPGRKASRVDESAKLERSRQSARECRARKKLRYQYLEELVQHREKAVFALRDELETYKQWCTQLDTEQRVPDSLLKMIASERISQERKQREQANRLMILQRQRKEEISQFSSSSSSPDSSPSPRHEQSQQTSHPQLGGEPSITSQVSLHQTPSSSQQKEHPVGTDSSFHHHSTQHQTSSQQQRNLHIGLEPSVISQSTSHQMSSSSQQHKHQIGTGQSYNPQSSLLQMPSSSSQTSHHQTGVEPLFQIQTSSEQDNLQTVTEPSFDPRGIQPQTSSSSEQKRHQIVGQSCTSQAAVHQKPSTSSQESNRQIGVEPLFQPYVAQDRSSSSSEIGHPPTVSPHHFHRHHQGQRAQTMQHKTSLRRQMAFDKSHPDDTLSNVSSHTETIIPKRTPNIQSHAQSFESKTSIFPQQQRVQQLLQQHHMQHARTESSLSAPLHYNIPQHISQRSLHPQKTSVESEPPLKYEHPSDVPGTNPSASIETRRARSLSNPASMVNFPRSSTYASSSRSLPGSSRTVQTPLPTPWPSDRGSGQGLGLFSGSSIGCKISPLTLSIPASAAVEESSSSDENVNERQLFHSSLLPFKRTSADPAVTDNTQWIATSRSSTIHSGSTSFNTDPNITLSNLTTIHCLSTTRTCNTPSPSPVGLGPSGLPSPSSVSKYMGISGSTPSSSASTSPAPLSSLSSLFESSAPSPVMSSSTFSTQLDPADLHLSEHASSIPDSFHCSAMSLSASIDEPIPELYSFLADLEEGGMSSLSSRHGASSSHSTPLALTPRQHDQPSTPDPAYLNVPKIIDEYLDSDKEDS</sequence>
<feature type="compositionally biased region" description="Polar residues" evidence="8">
    <location>
        <begin position="442"/>
        <end position="459"/>
    </location>
</feature>
<feature type="compositionally biased region" description="Basic and acidic residues" evidence="8">
    <location>
        <begin position="415"/>
        <end position="424"/>
    </location>
</feature>
<feature type="compositionally biased region" description="Low complexity" evidence="8">
    <location>
        <begin position="271"/>
        <end position="289"/>
    </location>
</feature>
<reference evidence="10" key="1">
    <citation type="submission" date="2021-04" db="EMBL/GenBank/DDBJ databases">
        <authorList>
            <consortium name="Molecular Ecology Group"/>
        </authorList>
    </citation>
    <scope>NUCLEOTIDE SEQUENCE</scope>
</reference>
<dbReference type="Gene3D" id="1.20.5.170">
    <property type="match status" value="1"/>
</dbReference>
<dbReference type="GO" id="GO:0005634">
    <property type="term" value="C:nucleus"/>
    <property type="evidence" value="ECO:0007669"/>
    <property type="project" value="UniProtKB-SubCell"/>
</dbReference>
<feature type="compositionally biased region" description="Low complexity" evidence="8">
    <location>
        <begin position="245"/>
        <end position="257"/>
    </location>
</feature>
<feature type="compositionally biased region" description="Basic residues" evidence="8">
    <location>
        <begin position="1"/>
        <end position="10"/>
    </location>
</feature>
<feature type="compositionally biased region" description="Low complexity" evidence="8">
    <location>
        <begin position="460"/>
        <end position="471"/>
    </location>
</feature>
<name>A0A8S3YSR1_9EUPU</name>
<feature type="compositionally biased region" description="Polar residues" evidence="8">
    <location>
        <begin position="336"/>
        <end position="359"/>
    </location>
</feature>
<dbReference type="CDD" id="cd14709">
    <property type="entry name" value="bZIP_CREBL2"/>
    <property type="match status" value="1"/>
</dbReference>
<dbReference type="GO" id="GO:0003677">
    <property type="term" value="F:DNA binding"/>
    <property type="evidence" value="ECO:0007669"/>
    <property type="project" value="UniProtKB-KW"/>
</dbReference>
<dbReference type="Pfam" id="PF07716">
    <property type="entry name" value="bZIP_2"/>
    <property type="match status" value="1"/>
</dbReference>
<evidence type="ECO:0000256" key="2">
    <source>
        <dbReference type="ARBA" id="ARBA00009050"/>
    </source>
</evidence>
<evidence type="ECO:0000256" key="6">
    <source>
        <dbReference type="ARBA" id="ARBA00023163"/>
    </source>
</evidence>
<comment type="subcellular location">
    <subcellularLocation>
        <location evidence="1">Nucleus</location>
    </subcellularLocation>
</comment>
<feature type="compositionally biased region" description="Polar residues" evidence="8">
    <location>
        <begin position="425"/>
        <end position="434"/>
    </location>
</feature>
<evidence type="ECO:0000313" key="11">
    <source>
        <dbReference type="Proteomes" id="UP000678393"/>
    </source>
</evidence>
<feature type="region of interest" description="Disordered" evidence="8">
    <location>
        <begin position="372"/>
        <end position="481"/>
    </location>
</feature>
<evidence type="ECO:0000313" key="10">
    <source>
        <dbReference type="EMBL" id="CAG5120207.1"/>
    </source>
</evidence>
<dbReference type="InterPro" id="IPR004827">
    <property type="entry name" value="bZIP"/>
</dbReference>
<accession>A0A8S3YSR1</accession>
<feature type="compositionally biased region" description="Low complexity" evidence="8">
    <location>
        <begin position="693"/>
        <end position="738"/>
    </location>
</feature>
<feature type="compositionally biased region" description="Polar residues" evidence="8">
    <location>
        <begin position="28"/>
        <end position="43"/>
    </location>
</feature>
<keyword evidence="7" id="KW-0539">Nucleus</keyword>
<feature type="region of interest" description="Disordered" evidence="8">
    <location>
        <begin position="802"/>
        <end position="839"/>
    </location>
</feature>
<comment type="caution">
    <text evidence="10">The sequence shown here is derived from an EMBL/GenBank/DDBJ whole genome shotgun (WGS) entry which is preliminary data.</text>
</comment>
<evidence type="ECO:0000256" key="4">
    <source>
        <dbReference type="ARBA" id="ARBA00023125"/>
    </source>
</evidence>
<feature type="compositionally biased region" description="Basic and acidic residues" evidence="8">
    <location>
        <begin position="57"/>
        <end position="74"/>
    </location>
</feature>
<evidence type="ECO:0000256" key="7">
    <source>
        <dbReference type="ARBA" id="ARBA00023242"/>
    </source>
</evidence>